<comment type="caution">
    <text evidence="1">The sequence shown here is derived from an EMBL/GenBank/DDBJ whole genome shotgun (WGS) entry which is preliminary data.</text>
</comment>
<reference evidence="2" key="1">
    <citation type="submission" date="2016-07" db="EMBL/GenBank/DDBJ databases">
        <authorList>
            <person name="Florea S."/>
            <person name="Webb J.S."/>
            <person name="Jaromczyk J."/>
            <person name="Schardl C.L."/>
        </authorList>
    </citation>
    <scope>NUCLEOTIDE SEQUENCE [LARGE SCALE GENOMIC DNA]</scope>
    <source>
        <strain evidence="2">Z6</strain>
    </source>
</reference>
<evidence type="ECO:0000313" key="2">
    <source>
        <dbReference type="Proteomes" id="UP000093514"/>
    </source>
</evidence>
<dbReference type="OrthoDB" id="2113056at2"/>
<dbReference type="RefSeq" id="WP_068717796.1">
    <property type="nucleotide sequence ID" value="NZ_LWDV01000009.1"/>
</dbReference>
<reference evidence="1 2" key="2">
    <citation type="submission" date="2016-08" db="EMBL/GenBank/DDBJ databases">
        <title>Orenia metallireducens sp. nov. strain Z6, a Novel Metal-reducing Firmicute from the Deep Subsurface.</title>
        <authorList>
            <person name="Maxim B.I."/>
            <person name="Kenneth K."/>
            <person name="Flynn T.M."/>
            <person name="Oloughlin E.J."/>
            <person name="Locke R.A."/>
            <person name="Weber J.R."/>
            <person name="Egan S.M."/>
            <person name="Mackie R.I."/>
            <person name="Cann I.K."/>
        </authorList>
    </citation>
    <scope>NUCLEOTIDE SEQUENCE [LARGE SCALE GENOMIC DNA]</scope>
    <source>
        <strain evidence="1 2">Z6</strain>
    </source>
</reference>
<proteinExistence type="predicted"/>
<dbReference type="EMBL" id="LWDV01000009">
    <property type="protein sequence ID" value="OCL26206.1"/>
    <property type="molecule type" value="Genomic_DNA"/>
</dbReference>
<accession>A0A1C0A7I5</accession>
<sequence length="363" mass="42133">MKRIIITVILIFVLTNNLQAEKLELNYNNEVFIDNNAFSLGDLLDKDYDNLKVDIDSTVVGLIDREERVIVSATSGNYFIGYIKESEEKIVADEETAIFLIEREADNKRYSQGEYQIDLNTFSQSLEGILFGAKILSNDNYGINFTINGKLLKGIELTQRNYQGISYSENDKYYISGTRKGVYSNLTKETDMYDVDFSSRGYSLGYNLEWQISNKYKLSLVAENFYSKIKWNDVYTLYMKLDDNSLGFYTKLEDNYGSIANTSGVETDGRYDYIDYVTHLQPEYNLLLQSNRWELGLFYRRELYPYLNYNLLKNPIMLKAGIYKDFISISLIHKILELELKTKEIDIFNSSGLLAKINININF</sequence>
<evidence type="ECO:0000313" key="1">
    <source>
        <dbReference type="EMBL" id="OCL26206.1"/>
    </source>
</evidence>
<keyword evidence="2" id="KW-1185">Reference proteome</keyword>
<gene>
    <name evidence="1" type="ORF">U472_09340</name>
</gene>
<dbReference type="AlphaFoldDB" id="A0A1C0A7I5"/>
<protein>
    <submittedName>
        <fullName evidence="1">Uncharacterized protein</fullName>
    </submittedName>
</protein>
<organism evidence="1 2">
    <name type="scientific">Orenia metallireducens</name>
    <dbReference type="NCBI Taxonomy" id="1413210"/>
    <lineage>
        <taxon>Bacteria</taxon>
        <taxon>Bacillati</taxon>
        <taxon>Bacillota</taxon>
        <taxon>Clostridia</taxon>
        <taxon>Halanaerobiales</taxon>
        <taxon>Halobacteroidaceae</taxon>
        <taxon>Orenia</taxon>
    </lineage>
</organism>
<dbReference type="Proteomes" id="UP000093514">
    <property type="component" value="Unassembled WGS sequence"/>
</dbReference>
<name>A0A1C0A7I5_9FIRM</name>